<evidence type="ECO:0000259" key="8">
    <source>
        <dbReference type="Pfam" id="PF20511"/>
    </source>
</evidence>
<gene>
    <name evidence="9" type="primary">manA</name>
    <name evidence="9" type="ORF">ACFFRI_04745</name>
</gene>
<keyword evidence="10" id="KW-1185">Reference proteome</keyword>
<organism evidence="9 10">
    <name type="scientific">Nocardioides plantarum</name>
    <dbReference type="NCBI Taxonomy" id="29299"/>
    <lineage>
        <taxon>Bacteria</taxon>
        <taxon>Bacillati</taxon>
        <taxon>Actinomycetota</taxon>
        <taxon>Actinomycetes</taxon>
        <taxon>Propionibacteriales</taxon>
        <taxon>Nocardioidaceae</taxon>
        <taxon>Nocardioides</taxon>
    </lineage>
</organism>
<keyword evidence="5" id="KW-0479">Metal-binding</keyword>
<dbReference type="InterPro" id="IPR016305">
    <property type="entry name" value="Mannose-6-P_Isomerase"/>
</dbReference>
<evidence type="ECO:0000256" key="4">
    <source>
        <dbReference type="ARBA" id="ARBA00011956"/>
    </source>
</evidence>
<dbReference type="InterPro" id="IPR014710">
    <property type="entry name" value="RmlC-like_jellyroll"/>
</dbReference>
<comment type="similarity">
    <text evidence="3">Belongs to the mannose-6-phosphate isomerase type 1 family.</text>
</comment>
<dbReference type="Gene3D" id="2.60.120.10">
    <property type="entry name" value="Jelly Rolls"/>
    <property type="match status" value="2"/>
</dbReference>
<comment type="cofactor">
    <cofactor evidence="2">
        <name>Zn(2+)</name>
        <dbReference type="ChEBI" id="CHEBI:29105"/>
    </cofactor>
</comment>
<dbReference type="EC" id="5.3.1.8" evidence="4"/>
<comment type="catalytic activity">
    <reaction evidence="1">
        <text>D-mannose 6-phosphate = D-fructose 6-phosphate</text>
        <dbReference type="Rhea" id="RHEA:12356"/>
        <dbReference type="ChEBI" id="CHEBI:58735"/>
        <dbReference type="ChEBI" id="CHEBI:61527"/>
        <dbReference type="EC" id="5.3.1.8"/>
    </reaction>
</comment>
<reference evidence="9 10" key="1">
    <citation type="submission" date="2024-09" db="EMBL/GenBank/DDBJ databases">
        <authorList>
            <person name="Sun Q."/>
            <person name="Mori K."/>
        </authorList>
    </citation>
    <scope>NUCLEOTIDE SEQUENCE [LARGE SCALE GENOMIC DNA]</scope>
    <source>
        <strain evidence="9 10">JCM 9626</strain>
    </source>
</reference>
<dbReference type="EMBL" id="JBHMDG010000005">
    <property type="protein sequence ID" value="MFB9312343.1"/>
    <property type="molecule type" value="Genomic_DNA"/>
</dbReference>
<name>A0ABV5K8E3_9ACTN</name>
<dbReference type="PANTHER" id="PTHR10309:SF0">
    <property type="entry name" value="MANNOSE-6-PHOSPHATE ISOMERASE"/>
    <property type="match status" value="1"/>
</dbReference>
<evidence type="ECO:0000256" key="5">
    <source>
        <dbReference type="ARBA" id="ARBA00022723"/>
    </source>
</evidence>
<dbReference type="RefSeq" id="WP_140008339.1">
    <property type="nucleotide sequence ID" value="NZ_JBHMDG010000005.1"/>
</dbReference>
<evidence type="ECO:0000256" key="1">
    <source>
        <dbReference type="ARBA" id="ARBA00000757"/>
    </source>
</evidence>
<evidence type="ECO:0000256" key="2">
    <source>
        <dbReference type="ARBA" id="ARBA00001947"/>
    </source>
</evidence>
<keyword evidence="6" id="KW-0862">Zinc</keyword>
<dbReference type="InterPro" id="IPR001250">
    <property type="entry name" value="Man6P_Isoase-1"/>
</dbReference>
<dbReference type="InterPro" id="IPR018050">
    <property type="entry name" value="Pmannose_isomerase-type1_CS"/>
</dbReference>
<dbReference type="InterPro" id="IPR046457">
    <property type="entry name" value="PMI_typeI_cat"/>
</dbReference>
<protein>
    <recommendedName>
        <fullName evidence="4">mannose-6-phosphate isomerase</fullName>
        <ecNumber evidence="4">5.3.1.8</ecNumber>
    </recommendedName>
</protein>
<dbReference type="Pfam" id="PF20511">
    <property type="entry name" value="PMI_typeI_cat"/>
    <property type="match status" value="1"/>
</dbReference>
<evidence type="ECO:0000256" key="3">
    <source>
        <dbReference type="ARBA" id="ARBA00010772"/>
    </source>
</evidence>
<sequence length="409" mass="44440">MTNTVRDYAWGSSSQLAQFLDRPATGKPEAELWIGAHATAPSELPDGRRLDAVIADEPTPVLGSRVVDIFGERLPFLMKVLAVDQPLSLQVHPSDERARIGHRAESEAGVPIDAGSRNYKDQSHKPELIFALTRFEGLAGFRDVTKSAAMLRLLKVAWAEEVADRLESGPAFQALRAVVTDTLALEGRRLARILRDVGDAARHAGARAAREEGRHVVHRRGDPQIRAEAARSFTRVGQLVKDYPRDPGVLVTLLLNNVLLAPGEAMFVNAGVVHAYLEGFGVEIMASSDNVLRAGLTPKHMDVPELLKVTNFTPIPPPRWEPSEKTRDYCHIEPPVAEFALTVGRTPLRRLPQTGPRTVLVLEGSVTVASRHGGDPITATRGQSVFVTHDDGPMDLTGDARVAIGSVPV</sequence>
<dbReference type="GO" id="GO:0004476">
    <property type="term" value="F:mannose-6-phosphate isomerase activity"/>
    <property type="evidence" value="ECO:0007669"/>
    <property type="project" value="UniProtKB-EC"/>
</dbReference>
<dbReference type="PANTHER" id="PTHR10309">
    <property type="entry name" value="MANNOSE-6-PHOSPHATE ISOMERASE"/>
    <property type="match status" value="1"/>
</dbReference>
<dbReference type="CDD" id="cd07011">
    <property type="entry name" value="cupin_PMI_type_I_N"/>
    <property type="match status" value="1"/>
</dbReference>
<evidence type="ECO:0000313" key="9">
    <source>
        <dbReference type="EMBL" id="MFB9312343.1"/>
    </source>
</evidence>
<dbReference type="Proteomes" id="UP001589750">
    <property type="component" value="Unassembled WGS sequence"/>
</dbReference>
<feature type="domain" description="Phosphomannose isomerase type I catalytic" evidence="8">
    <location>
        <begin position="2"/>
        <end position="143"/>
    </location>
</feature>
<proteinExistence type="inferred from homology"/>
<evidence type="ECO:0000313" key="10">
    <source>
        <dbReference type="Proteomes" id="UP001589750"/>
    </source>
</evidence>
<dbReference type="PIRSF" id="PIRSF001480">
    <property type="entry name" value="Mannose-6-phosphate_isomerase"/>
    <property type="match status" value="1"/>
</dbReference>
<keyword evidence="7 9" id="KW-0413">Isomerase</keyword>
<dbReference type="SUPFAM" id="SSF51182">
    <property type="entry name" value="RmlC-like cupins"/>
    <property type="match status" value="1"/>
</dbReference>
<dbReference type="PROSITE" id="PS00966">
    <property type="entry name" value="PMI_I_2"/>
    <property type="match status" value="1"/>
</dbReference>
<dbReference type="InterPro" id="IPR011051">
    <property type="entry name" value="RmlC_Cupin_sf"/>
</dbReference>
<accession>A0ABV5K8E3</accession>
<dbReference type="PRINTS" id="PR00714">
    <property type="entry name" value="MAN6PISMRASE"/>
</dbReference>
<evidence type="ECO:0000256" key="6">
    <source>
        <dbReference type="ARBA" id="ARBA00022833"/>
    </source>
</evidence>
<dbReference type="NCBIfam" id="TIGR00218">
    <property type="entry name" value="manA"/>
    <property type="match status" value="1"/>
</dbReference>
<evidence type="ECO:0000256" key="7">
    <source>
        <dbReference type="ARBA" id="ARBA00023235"/>
    </source>
</evidence>
<dbReference type="Gene3D" id="1.10.441.10">
    <property type="entry name" value="Phosphomannose Isomerase, domain 2"/>
    <property type="match status" value="1"/>
</dbReference>
<comment type="caution">
    <text evidence="9">The sequence shown here is derived from an EMBL/GenBank/DDBJ whole genome shotgun (WGS) entry which is preliminary data.</text>
</comment>